<dbReference type="Gene3D" id="1.10.10.10">
    <property type="entry name" value="Winged helix-like DNA-binding domain superfamily/Winged helix DNA-binding domain"/>
    <property type="match status" value="1"/>
</dbReference>
<dbReference type="SMART" id="SM00862">
    <property type="entry name" value="Trans_reg_C"/>
    <property type="match status" value="1"/>
</dbReference>
<dbReference type="PROSITE" id="PS50110">
    <property type="entry name" value="RESPONSE_REGULATORY"/>
    <property type="match status" value="1"/>
</dbReference>
<evidence type="ECO:0000256" key="3">
    <source>
        <dbReference type="ARBA" id="ARBA00023015"/>
    </source>
</evidence>
<keyword evidence="4 7" id="KW-0238">DNA-binding</keyword>
<feature type="domain" description="Response regulatory" evidence="8">
    <location>
        <begin position="3"/>
        <end position="117"/>
    </location>
</feature>
<protein>
    <submittedName>
        <fullName evidence="10">DNA-binding response OmpR family regulator</fullName>
    </submittedName>
</protein>
<dbReference type="InterPro" id="IPR016032">
    <property type="entry name" value="Sig_transdc_resp-reg_C-effctor"/>
</dbReference>
<sequence>MARLLVVDDDERLASLVARALARDNHEAELAYTGTRALELALVAHYDMLILDLVLPGIPGLEVLRRLREQLPHQRVLVLSATSEVSPRVAALELGAADFLPKPFAVEELLARVRVRLRSPVETADQPSASALQLDHARRSIRVDGRLVALSEREYELLHHLMTRPGTVCSRAELLLSVWGLTFDPGSNVVDVSVRRLRSKIGQRYIETVRNVGYAFLAG</sequence>
<dbReference type="GO" id="GO:0000976">
    <property type="term" value="F:transcription cis-regulatory region binding"/>
    <property type="evidence" value="ECO:0007669"/>
    <property type="project" value="TreeGrafter"/>
</dbReference>
<dbReference type="Pfam" id="PF00486">
    <property type="entry name" value="Trans_reg_C"/>
    <property type="match status" value="1"/>
</dbReference>
<evidence type="ECO:0000256" key="7">
    <source>
        <dbReference type="PROSITE-ProRule" id="PRU01091"/>
    </source>
</evidence>
<evidence type="ECO:0000256" key="6">
    <source>
        <dbReference type="PROSITE-ProRule" id="PRU00169"/>
    </source>
</evidence>
<organism evidence="10 11">
    <name type="scientific">Motilibacter peucedani</name>
    <dbReference type="NCBI Taxonomy" id="598650"/>
    <lineage>
        <taxon>Bacteria</taxon>
        <taxon>Bacillati</taxon>
        <taxon>Actinomycetota</taxon>
        <taxon>Actinomycetes</taxon>
        <taxon>Motilibacterales</taxon>
        <taxon>Motilibacteraceae</taxon>
        <taxon>Motilibacter</taxon>
    </lineage>
</organism>
<keyword evidence="11" id="KW-1185">Reference proteome</keyword>
<dbReference type="SMART" id="SM00448">
    <property type="entry name" value="REC"/>
    <property type="match status" value="1"/>
</dbReference>
<feature type="DNA-binding region" description="OmpR/PhoB-type" evidence="7">
    <location>
        <begin position="124"/>
        <end position="218"/>
    </location>
</feature>
<keyword evidence="3" id="KW-0805">Transcription regulation</keyword>
<evidence type="ECO:0000256" key="2">
    <source>
        <dbReference type="ARBA" id="ARBA00023012"/>
    </source>
</evidence>
<dbReference type="Pfam" id="PF00072">
    <property type="entry name" value="Response_reg"/>
    <property type="match status" value="1"/>
</dbReference>
<evidence type="ECO:0000256" key="5">
    <source>
        <dbReference type="ARBA" id="ARBA00023163"/>
    </source>
</evidence>
<accession>A0A420XR57</accession>
<keyword evidence="1 6" id="KW-0597">Phosphoprotein</keyword>
<dbReference type="InterPro" id="IPR039420">
    <property type="entry name" value="WalR-like"/>
</dbReference>
<dbReference type="InterPro" id="IPR001867">
    <property type="entry name" value="OmpR/PhoB-type_DNA-bd"/>
</dbReference>
<keyword evidence="2" id="KW-0902">Two-component regulatory system</keyword>
<gene>
    <name evidence="10" type="ORF">CLV35_1064</name>
</gene>
<proteinExistence type="predicted"/>
<dbReference type="InterPro" id="IPR011006">
    <property type="entry name" value="CheY-like_superfamily"/>
</dbReference>
<dbReference type="InParanoid" id="A0A420XR57"/>
<keyword evidence="5" id="KW-0804">Transcription</keyword>
<evidence type="ECO:0000259" key="9">
    <source>
        <dbReference type="PROSITE" id="PS51755"/>
    </source>
</evidence>
<dbReference type="GO" id="GO:0006355">
    <property type="term" value="P:regulation of DNA-templated transcription"/>
    <property type="evidence" value="ECO:0007669"/>
    <property type="project" value="InterPro"/>
</dbReference>
<dbReference type="PANTHER" id="PTHR48111">
    <property type="entry name" value="REGULATOR OF RPOS"/>
    <property type="match status" value="1"/>
</dbReference>
<dbReference type="InterPro" id="IPR036388">
    <property type="entry name" value="WH-like_DNA-bd_sf"/>
</dbReference>
<dbReference type="GO" id="GO:0032993">
    <property type="term" value="C:protein-DNA complex"/>
    <property type="evidence" value="ECO:0007669"/>
    <property type="project" value="TreeGrafter"/>
</dbReference>
<dbReference type="GO" id="GO:0005829">
    <property type="term" value="C:cytosol"/>
    <property type="evidence" value="ECO:0007669"/>
    <property type="project" value="TreeGrafter"/>
</dbReference>
<name>A0A420XR57_9ACTN</name>
<comment type="caution">
    <text evidence="10">The sequence shown here is derived from an EMBL/GenBank/DDBJ whole genome shotgun (WGS) entry which is preliminary data.</text>
</comment>
<evidence type="ECO:0000313" key="11">
    <source>
        <dbReference type="Proteomes" id="UP000281955"/>
    </source>
</evidence>
<dbReference type="Gene3D" id="3.40.50.2300">
    <property type="match status" value="1"/>
</dbReference>
<dbReference type="Proteomes" id="UP000281955">
    <property type="component" value="Unassembled WGS sequence"/>
</dbReference>
<dbReference type="SUPFAM" id="SSF46894">
    <property type="entry name" value="C-terminal effector domain of the bipartite response regulators"/>
    <property type="match status" value="1"/>
</dbReference>
<dbReference type="RefSeq" id="WP_121192428.1">
    <property type="nucleotide sequence ID" value="NZ_RBWV01000010.1"/>
</dbReference>
<dbReference type="OrthoDB" id="9812490at2"/>
<evidence type="ECO:0000313" key="10">
    <source>
        <dbReference type="EMBL" id="RKS77378.1"/>
    </source>
</evidence>
<dbReference type="AlphaFoldDB" id="A0A420XR57"/>
<evidence type="ECO:0000256" key="4">
    <source>
        <dbReference type="ARBA" id="ARBA00023125"/>
    </source>
</evidence>
<dbReference type="GO" id="GO:0000156">
    <property type="term" value="F:phosphorelay response regulator activity"/>
    <property type="evidence" value="ECO:0007669"/>
    <property type="project" value="TreeGrafter"/>
</dbReference>
<feature type="modified residue" description="4-aspartylphosphate" evidence="6">
    <location>
        <position position="52"/>
    </location>
</feature>
<evidence type="ECO:0000259" key="8">
    <source>
        <dbReference type="PROSITE" id="PS50110"/>
    </source>
</evidence>
<reference evidence="10 11" key="1">
    <citation type="submission" date="2018-10" db="EMBL/GenBank/DDBJ databases">
        <title>Genomic Encyclopedia of Archaeal and Bacterial Type Strains, Phase II (KMG-II): from individual species to whole genera.</title>
        <authorList>
            <person name="Goeker M."/>
        </authorList>
    </citation>
    <scope>NUCLEOTIDE SEQUENCE [LARGE SCALE GENOMIC DNA]</scope>
    <source>
        <strain evidence="10 11">RP-AC37</strain>
    </source>
</reference>
<feature type="domain" description="OmpR/PhoB-type" evidence="9">
    <location>
        <begin position="124"/>
        <end position="218"/>
    </location>
</feature>
<dbReference type="EMBL" id="RBWV01000010">
    <property type="protein sequence ID" value="RKS77378.1"/>
    <property type="molecule type" value="Genomic_DNA"/>
</dbReference>
<evidence type="ECO:0000256" key="1">
    <source>
        <dbReference type="ARBA" id="ARBA00022553"/>
    </source>
</evidence>
<dbReference type="SUPFAM" id="SSF52172">
    <property type="entry name" value="CheY-like"/>
    <property type="match status" value="1"/>
</dbReference>
<dbReference type="PANTHER" id="PTHR48111:SF1">
    <property type="entry name" value="TWO-COMPONENT RESPONSE REGULATOR ORR33"/>
    <property type="match status" value="1"/>
</dbReference>
<dbReference type="InterPro" id="IPR001789">
    <property type="entry name" value="Sig_transdc_resp-reg_receiver"/>
</dbReference>
<dbReference type="CDD" id="cd00383">
    <property type="entry name" value="trans_reg_C"/>
    <property type="match status" value="1"/>
</dbReference>
<dbReference type="PROSITE" id="PS51755">
    <property type="entry name" value="OMPR_PHOB"/>
    <property type="match status" value="1"/>
</dbReference>